<feature type="transmembrane region" description="Helical" evidence="6">
    <location>
        <begin position="220"/>
        <end position="239"/>
    </location>
</feature>
<feature type="transmembrane region" description="Helical" evidence="6">
    <location>
        <begin position="70"/>
        <end position="89"/>
    </location>
</feature>
<dbReference type="PANTHER" id="PTHR11814">
    <property type="entry name" value="SULFATE TRANSPORTER"/>
    <property type="match status" value="1"/>
</dbReference>
<dbReference type="GO" id="GO:0016020">
    <property type="term" value="C:membrane"/>
    <property type="evidence" value="ECO:0007669"/>
    <property type="project" value="UniProtKB-SubCell"/>
</dbReference>
<feature type="domain" description="STAS" evidence="7">
    <location>
        <begin position="451"/>
        <end position="562"/>
    </location>
</feature>
<dbReference type="EMBL" id="BJUA01000011">
    <property type="protein sequence ID" value="GEK18644.1"/>
    <property type="molecule type" value="Genomic_DNA"/>
</dbReference>
<sequence length="590" mass="60304">MSAGAPDITFGQAHPGALLVAARRRLIALAPHRDDYTGLSRSWRRDLLAGLTVAIVALPLALGFGVSSGLGAAAGLVTAVVAGAVAAVLGGSHLQVSGPTGAMTVVLLPVVARFGPELVPVVAIMAGGIVVLAGVLGLGRLVAYIPWPVVEGFTVGIGVVIALQQVPLALDTPAAPGTNAAAVALKTLGSVDWSAAVAPLALVALAIALMVALPRLRRGLPASLVAVVAATLVAELAHLDVDRIGTLPASLPAPHLPVVDLQTTSALFSSALAVAALAALESLLSARVADGMADDLPRTKPNRELVGQGLANVASGLFGGLPATGAIARTAVNVRSEARTRVAALSHAVMLAAVVYLAAPLVGRIPLAALAAVLLVTAARMVDVSTAVAICRSGRSGAAVFLTTLVVTVAFDLVLAVEVGVAVAAVLALRAVARASGLHREDAPDEVLRADDERALLHEHIAVYRIDGALFFADVRRFLDELTQVSDVRVVVLRLSSVSMLDTSGAYALAQIVADLQHRGIVVLLKGLRPQHRRVVESVGVLDALAHEKHLFDDLGTALEHARSHVRREGATMGAAAHGGRTHPTTSEEP</sequence>
<evidence type="ECO:0000256" key="5">
    <source>
        <dbReference type="SAM" id="MobiDB-lite"/>
    </source>
</evidence>
<dbReference type="AlphaFoldDB" id="A0A510UVD1"/>
<feature type="transmembrane region" description="Helical" evidence="6">
    <location>
        <begin position="193"/>
        <end position="213"/>
    </location>
</feature>
<comment type="caution">
    <text evidence="8">The sequence shown here is derived from an EMBL/GenBank/DDBJ whole genome shotgun (WGS) entry which is preliminary data.</text>
</comment>
<evidence type="ECO:0000256" key="1">
    <source>
        <dbReference type="ARBA" id="ARBA00004141"/>
    </source>
</evidence>
<dbReference type="PROSITE" id="PS50801">
    <property type="entry name" value="STAS"/>
    <property type="match status" value="1"/>
</dbReference>
<evidence type="ECO:0000259" key="7">
    <source>
        <dbReference type="PROSITE" id="PS50801"/>
    </source>
</evidence>
<evidence type="ECO:0000256" key="3">
    <source>
        <dbReference type="ARBA" id="ARBA00022989"/>
    </source>
</evidence>
<feature type="transmembrane region" description="Helical" evidence="6">
    <location>
        <begin position="47"/>
        <end position="64"/>
    </location>
</feature>
<evidence type="ECO:0000313" key="9">
    <source>
        <dbReference type="Proteomes" id="UP000321386"/>
    </source>
</evidence>
<feature type="transmembrane region" description="Helical" evidence="6">
    <location>
        <begin position="259"/>
        <end position="280"/>
    </location>
</feature>
<dbReference type="RefSeq" id="WP_146806996.1">
    <property type="nucleotide sequence ID" value="NZ_BJUA01000011.1"/>
</dbReference>
<dbReference type="InterPro" id="IPR002645">
    <property type="entry name" value="STAS_dom"/>
</dbReference>
<dbReference type="InterPro" id="IPR011547">
    <property type="entry name" value="SLC26A/SulP_dom"/>
</dbReference>
<evidence type="ECO:0000256" key="4">
    <source>
        <dbReference type="ARBA" id="ARBA00023136"/>
    </source>
</evidence>
<feature type="region of interest" description="Disordered" evidence="5">
    <location>
        <begin position="568"/>
        <end position="590"/>
    </location>
</feature>
<evidence type="ECO:0000256" key="6">
    <source>
        <dbReference type="SAM" id="Phobius"/>
    </source>
</evidence>
<reference evidence="8 9" key="1">
    <citation type="submission" date="2019-07" db="EMBL/GenBank/DDBJ databases">
        <title>Whole genome shotgun sequence of Cellulomonas persica NBRC 101101.</title>
        <authorList>
            <person name="Hosoyama A."/>
            <person name="Uohara A."/>
            <person name="Ohji S."/>
            <person name="Ichikawa N."/>
        </authorList>
    </citation>
    <scope>NUCLEOTIDE SEQUENCE [LARGE SCALE GENOMIC DNA]</scope>
    <source>
        <strain evidence="8 9">NBRC 101101</strain>
    </source>
</reference>
<comment type="subcellular location">
    <subcellularLocation>
        <location evidence="1">Membrane</location>
        <topology evidence="1">Multi-pass membrane protein</topology>
    </subcellularLocation>
</comment>
<dbReference type="Proteomes" id="UP000321386">
    <property type="component" value="Unassembled WGS sequence"/>
</dbReference>
<dbReference type="InterPro" id="IPR001902">
    <property type="entry name" value="SLC26A/SulP_fam"/>
</dbReference>
<feature type="transmembrane region" description="Helical" evidence="6">
    <location>
        <begin position="118"/>
        <end position="138"/>
    </location>
</feature>
<feature type="transmembrane region" description="Helical" evidence="6">
    <location>
        <begin position="145"/>
        <end position="163"/>
    </location>
</feature>
<accession>A0A510UVD1</accession>
<gene>
    <name evidence="8" type="ORF">CPE01_23770</name>
</gene>
<dbReference type="OrthoDB" id="9771198at2"/>
<dbReference type="Gene3D" id="3.30.750.24">
    <property type="entry name" value="STAS domain"/>
    <property type="match status" value="1"/>
</dbReference>
<name>A0A510UVD1_9CELL</name>
<keyword evidence="9" id="KW-1185">Reference proteome</keyword>
<feature type="transmembrane region" description="Helical" evidence="6">
    <location>
        <begin position="398"/>
        <end position="429"/>
    </location>
</feature>
<dbReference type="Pfam" id="PF00916">
    <property type="entry name" value="Sulfate_transp"/>
    <property type="match status" value="1"/>
</dbReference>
<keyword evidence="4 6" id="KW-0472">Membrane</keyword>
<dbReference type="GO" id="GO:0055085">
    <property type="term" value="P:transmembrane transport"/>
    <property type="evidence" value="ECO:0007669"/>
    <property type="project" value="InterPro"/>
</dbReference>
<dbReference type="CDD" id="cd07042">
    <property type="entry name" value="STAS_SulP_like_sulfate_transporter"/>
    <property type="match status" value="1"/>
</dbReference>
<dbReference type="SUPFAM" id="SSF52091">
    <property type="entry name" value="SpoIIaa-like"/>
    <property type="match status" value="1"/>
</dbReference>
<evidence type="ECO:0000313" key="8">
    <source>
        <dbReference type="EMBL" id="GEK18644.1"/>
    </source>
</evidence>
<proteinExistence type="predicted"/>
<dbReference type="Pfam" id="PF01740">
    <property type="entry name" value="STAS"/>
    <property type="match status" value="1"/>
</dbReference>
<feature type="transmembrane region" description="Helical" evidence="6">
    <location>
        <begin position="365"/>
        <end position="391"/>
    </location>
</feature>
<keyword evidence="3 6" id="KW-1133">Transmembrane helix</keyword>
<keyword evidence="2 6" id="KW-0812">Transmembrane</keyword>
<organism evidence="8 9">
    <name type="scientific">Cellulomonas persica</name>
    <dbReference type="NCBI Taxonomy" id="76861"/>
    <lineage>
        <taxon>Bacteria</taxon>
        <taxon>Bacillati</taxon>
        <taxon>Actinomycetota</taxon>
        <taxon>Actinomycetes</taxon>
        <taxon>Micrococcales</taxon>
        <taxon>Cellulomonadaceae</taxon>
        <taxon>Cellulomonas</taxon>
    </lineage>
</organism>
<dbReference type="InterPro" id="IPR036513">
    <property type="entry name" value="STAS_dom_sf"/>
</dbReference>
<protein>
    <submittedName>
        <fullName evidence="8">Sulfate permease</fullName>
    </submittedName>
</protein>
<evidence type="ECO:0000256" key="2">
    <source>
        <dbReference type="ARBA" id="ARBA00022692"/>
    </source>
</evidence>